<dbReference type="SUPFAM" id="SSF56784">
    <property type="entry name" value="HAD-like"/>
    <property type="match status" value="1"/>
</dbReference>
<dbReference type="InterPro" id="IPR006434">
    <property type="entry name" value="Pyrimidine_nucleotidase_eu"/>
</dbReference>
<evidence type="ECO:0000256" key="4">
    <source>
        <dbReference type="ARBA" id="ARBA00022723"/>
    </source>
</evidence>
<comment type="subcellular location">
    <subcellularLocation>
        <location evidence="9">Cytoplasm</location>
    </subcellularLocation>
</comment>
<evidence type="ECO:0000256" key="6">
    <source>
        <dbReference type="ARBA" id="ARBA00022801"/>
    </source>
</evidence>
<name>A0A921Z9L1_MANSE</name>
<evidence type="ECO:0000256" key="9">
    <source>
        <dbReference type="RuleBase" id="RU361276"/>
    </source>
</evidence>
<keyword evidence="11" id="KW-1185">Reference proteome</keyword>
<proteinExistence type="inferred from homology"/>
<organism evidence="10 11">
    <name type="scientific">Manduca sexta</name>
    <name type="common">Tobacco hawkmoth</name>
    <name type="synonym">Tobacco hornworm</name>
    <dbReference type="NCBI Taxonomy" id="7130"/>
    <lineage>
        <taxon>Eukaryota</taxon>
        <taxon>Metazoa</taxon>
        <taxon>Ecdysozoa</taxon>
        <taxon>Arthropoda</taxon>
        <taxon>Hexapoda</taxon>
        <taxon>Insecta</taxon>
        <taxon>Pterygota</taxon>
        <taxon>Neoptera</taxon>
        <taxon>Endopterygota</taxon>
        <taxon>Lepidoptera</taxon>
        <taxon>Glossata</taxon>
        <taxon>Ditrysia</taxon>
        <taxon>Bombycoidea</taxon>
        <taxon>Sphingidae</taxon>
        <taxon>Sphinginae</taxon>
        <taxon>Sphingini</taxon>
        <taxon>Manduca</taxon>
    </lineage>
</organism>
<evidence type="ECO:0000256" key="2">
    <source>
        <dbReference type="ARBA" id="ARBA00008389"/>
    </source>
</evidence>
<dbReference type="InterPro" id="IPR023214">
    <property type="entry name" value="HAD_sf"/>
</dbReference>
<dbReference type="GO" id="GO:0005737">
    <property type="term" value="C:cytoplasm"/>
    <property type="evidence" value="ECO:0007669"/>
    <property type="project" value="UniProtKB-SubCell"/>
</dbReference>
<keyword evidence="9" id="KW-0963">Cytoplasm</keyword>
<dbReference type="GO" id="GO:0008253">
    <property type="term" value="F:5'-nucleotidase activity"/>
    <property type="evidence" value="ECO:0007669"/>
    <property type="project" value="UniProtKB-EC"/>
</dbReference>
<dbReference type="PANTHER" id="PTHR13045">
    <property type="entry name" value="5'-NUCLEOTIDASE"/>
    <property type="match status" value="1"/>
</dbReference>
<keyword evidence="5 9" id="KW-0547">Nucleotide-binding</keyword>
<keyword evidence="7" id="KW-0460">Magnesium</keyword>
<dbReference type="EMBL" id="JH668446">
    <property type="protein sequence ID" value="KAG6453563.1"/>
    <property type="molecule type" value="Genomic_DNA"/>
</dbReference>
<evidence type="ECO:0000313" key="11">
    <source>
        <dbReference type="Proteomes" id="UP000791440"/>
    </source>
</evidence>
<dbReference type="Gene3D" id="3.40.50.1000">
    <property type="entry name" value="HAD superfamily/HAD-like"/>
    <property type="match status" value="1"/>
</dbReference>
<reference evidence="10" key="1">
    <citation type="journal article" date="2016" name="Insect Biochem. Mol. Biol.">
        <title>Multifaceted biological insights from a draft genome sequence of the tobacco hornworm moth, Manduca sexta.</title>
        <authorList>
            <person name="Kanost M.R."/>
            <person name="Arrese E.L."/>
            <person name="Cao X."/>
            <person name="Chen Y.R."/>
            <person name="Chellapilla S."/>
            <person name="Goldsmith M.R."/>
            <person name="Grosse-Wilde E."/>
            <person name="Heckel D.G."/>
            <person name="Herndon N."/>
            <person name="Jiang H."/>
            <person name="Papanicolaou A."/>
            <person name="Qu J."/>
            <person name="Soulages J.L."/>
            <person name="Vogel H."/>
            <person name="Walters J."/>
            <person name="Waterhouse R.M."/>
            <person name="Ahn S.J."/>
            <person name="Almeida F.C."/>
            <person name="An C."/>
            <person name="Aqrawi P."/>
            <person name="Bretschneider A."/>
            <person name="Bryant W.B."/>
            <person name="Bucks S."/>
            <person name="Chao H."/>
            <person name="Chevignon G."/>
            <person name="Christen J.M."/>
            <person name="Clarke D.F."/>
            <person name="Dittmer N.T."/>
            <person name="Ferguson L.C.F."/>
            <person name="Garavelou S."/>
            <person name="Gordon K.H.J."/>
            <person name="Gunaratna R.T."/>
            <person name="Han Y."/>
            <person name="Hauser F."/>
            <person name="He Y."/>
            <person name="Heidel-Fischer H."/>
            <person name="Hirsh A."/>
            <person name="Hu Y."/>
            <person name="Jiang H."/>
            <person name="Kalra D."/>
            <person name="Klinner C."/>
            <person name="Konig C."/>
            <person name="Kovar C."/>
            <person name="Kroll A.R."/>
            <person name="Kuwar S.S."/>
            <person name="Lee S.L."/>
            <person name="Lehman R."/>
            <person name="Li K."/>
            <person name="Li Z."/>
            <person name="Liang H."/>
            <person name="Lovelace S."/>
            <person name="Lu Z."/>
            <person name="Mansfield J.H."/>
            <person name="McCulloch K.J."/>
            <person name="Mathew T."/>
            <person name="Morton B."/>
            <person name="Muzny D.M."/>
            <person name="Neunemann D."/>
            <person name="Ongeri F."/>
            <person name="Pauchet Y."/>
            <person name="Pu L.L."/>
            <person name="Pyrousis I."/>
            <person name="Rao X.J."/>
            <person name="Redding A."/>
            <person name="Roesel C."/>
            <person name="Sanchez-Gracia A."/>
            <person name="Schaack S."/>
            <person name="Shukla A."/>
            <person name="Tetreau G."/>
            <person name="Wang Y."/>
            <person name="Xiong G.H."/>
            <person name="Traut W."/>
            <person name="Walsh T.K."/>
            <person name="Worley K.C."/>
            <person name="Wu D."/>
            <person name="Wu W."/>
            <person name="Wu Y.Q."/>
            <person name="Zhang X."/>
            <person name="Zou Z."/>
            <person name="Zucker H."/>
            <person name="Briscoe A.D."/>
            <person name="Burmester T."/>
            <person name="Clem R.J."/>
            <person name="Feyereisen R."/>
            <person name="Grimmelikhuijzen C.J.P."/>
            <person name="Hamodrakas S.J."/>
            <person name="Hansson B.S."/>
            <person name="Huguet E."/>
            <person name="Jermiin L.S."/>
            <person name="Lan Q."/>
            <person name="Lehman H.K."/>
            <person name="Lorenzen M."/>
            <person name="Merzendorfer H."/>
            <person name="Michalopoulos I."/>
            <person name="Morton D.B."/>
            <person name="Muthukrishnan S."/>
            <person name="Oakeshott J.G."/>
            <person name="Palmer W."/>
            <person name="Park Y."/>
            <person name="Passarelli A.L."/>
            <person name="Rozas J."/>
            <person name="Schwartz L.M."/>
            <person name="Smith W."/>
            <person name="Southgate A."/>
            <person name="Vilcinskas A."/>
            <person name="Vogt R."/>
            <person name="Wang P."/>
            <person name="Werren J."/>
            <person name="Yu X.Q."/>
            <person name="Zhou J.J."/>
            <person name="Brown S.J."/>
            <person name="Scherer S.E."/>
            <person name="Richards S."/>
            <person name="Blissard G.W."/>
        </authorList>
    </citation>
    <scope>NUCLEOTIDE SEQUENCE</scope>
</reference>
<dbReference type="SFLD" id="SFLDS00003">
    <property type="entry name" value="Haloacid_Dehalogenase"/>
    <property type="match status" value="1"/>
</dbReference>
<comment type="similarity">
    <text evidence="2 9">Belongs to the pyrimidine 5'-nucleotidase family.</text>
</comment>
<sequence length="299" mass="33852">MLKPMKVLNSVQDLPELTKSTVHLRNETELLEKLNKILKDGHDKLQIVTDFDHTLTRHTLDNGKTVLTSFGMFRECPSVPQHYKDEDNRLAGIYKPIECDPVMSVEEKTKHMIKWYVAAHQLLRGTKFPRNELTDVAQKMIESFRRGVKDMISWCETQKVPVLVFSAGLGESVVAALKAANFLLPHVKVISNFLAMDEDDNIVGIKGEVIHTYNKNETAIKNTEYYDMVQERSNVILMGDNIGDAGMAEGMEHCDVVVKIGYLGHKIEANLPNYLNKFDIVLIDDPTMDVTNAILKLLL</sequence>
<evidence type="ECO:0000313" key="10">
    <source>
        <dbReference type="EMBL" id="KAG6453563.1"/>
    </source>
</evidence>
<dbReference type="PANTHER" id="PTHR13045:SF0">
    <property type="entry name" value="7-METHYLGUANOSINE PHOSPHATE-SPECIFIC 5'-NUCLEOTIDASE"/>
    <property type="match status" value="1"/>
</dbReference>
<dbReference type="AlphaFoldDB" id="A0A921Z9L1"/>
<keyword evidence="6 9" id="KW-0378">Hydrolase</keyword>
<comment type="catalytic activity">
    <reaction evidence="1 9">
        <text>a ribonucleoside 5'-phosphate + H2O = a ribonucleoside + phosphate</text>
        <dbReference type="Rhea" id="RHEA:12484"/>
        <dbReference type="ChEBI" id="CHEBI:15377"/>
        <dbReference type="ChEBI" id="CHEBI:18254"/>
        <dbReference type="ChEBI" id="CHEBI:43474"/>
        <dbReference type="ChEBI" id="CHEBI:58043"/>
        <dbReference type="EC" id="3.1.3.5"/>
    </reaction>
</comment>
<dbReference type="Proteomes" id="UP000791440">
    <property type="component" value="Unassembled WGS sequence"/>
</dbReference>
<dbReference type="Pfam" id="PF05822">
    <property type="entry name" value="UMPH-1"/>
    <property type="match status" value="1"/>
</dbReference>
<reference evidence="10" key="2">
    <citation type="submission" date="2020-12" db="EMBL/GenBank/DDBJ databases">
        <authorList>
            <person name="Kanost M."/>
        </authorList>
    </citation>
    <scope>NUCLEOTIDE SEQUENCE</scope>
</reference>
<dbReference type="OrthoDB" id="10014216at2759"/>
<comment type="caution">
    <text evidence="10">The sequence shown here is derived from an EMBL/GenBank/DDBJ whole genome shotgun (WGS) entry which is preliminary data.</text>
</comment>
<dbReference type="Gene3D" id="1.10.150.340">
    <property type="entry name" value="Pyrimidine 5'-nucleotidase (UMPH-1), N-terminal domain"/>
    <property type="match status" value="1"/>
</dbReference>
<evidence type="ECO:0000256" key="7">
    <source>
        <dbReference type="ARBA" id="ARBA00022842"/>
    </source>
</evidence>
<evidence type="ECO:0000256" key="1">
    <source>
        <dbReference type="ARBA" id="ARBA00000815"/>
    </source>
</evidence>
<evidence type="ECO:0000256" key="8">
    <source>
        <dbReference type="ARBA" id="ARBA00023080"/>
    </source>
</evidence>
<dbReference type="EC" id="3.1.3.5" evidence="3 9"/>
<keyword evidence="8 9" id="KW-0546">Nucleotide metabolism</keyword>
<gene>
    <name evidence="10" type="ORF">O3G_MSEX008215</name>
</gene>
<dbReference type="InterPro" id="IPR036412">
    <property type="entry name" value="HAD-like_sf"/>
</dbReference>
<dbReference type="SFLD" id="SFLDG01128">
    <property type="entry name" value="C1.4:_5'-Nucleotidase_Like"/>
    <property type="match status" value="1"/>
</dbReference>
<dbReference type="GO" id="GO:0000166">
    <property type="term" value="F:nucleotide binding"/>
    <property type="evidence" value="ECO:0007669"/>
    <property type="project" value="UniProtKB-KW"/>
</dbReference>
<protein>
    <recommendedName>
        <fullName evidence="3 9">5'-nucleotidase</fullName>
        <ecNumber evidence="3 9">3.1.3.5</ecNumber>
    </recommendedName>
</protein>
<accession>A0A921Z9L1</accession>
<dbReference type="GO" id="GO:0000287">
    <property type="term" value="F:magnesium ion binding"/>
    <property type="evidence" value="ECO:0007669"/>
    <property type="project" value="InterPro"/>
</dbReference>
<evidence type="ECO:0000256" key="5">
    <source>
        <dbReference type="ARBA" id="ARBA00022741"/>
    </source>
</evidence>
<evidence type="ECO:0000256" key="3">
    <source>
        <dbReference type="ARBA" id="ARBA00012643"/>
    </source>
</evidence>
<dbReference type="NCBIfam" id="TIGR01544">
    <property type="entry name" value="HAD-SF-IE"/>
    <property type="match status" value="1"/>
</dbReference>
<dbReference type="FunFam" id="1.10.150.340:FF:000001">
    <property type="entry name" value="Cytosolic 5-nucleotidase 3-like"/>
    <property type="match status" value="1"/>
</dbReference>
<dbReference type="GO" id="GO:0009117">
    <property type="term" value="P:nucleotide metabolic process"/>
    <property type="evidence" value="ECO:0007669"/>
    <property type="project" value="UniProtKB-KW"/>
</dbReference>
<keyword evidence="4" id="KW-0479">Metal-binding</keyword>